<organism evidence="1 2">
    <name type="scientific">Dechloromonas denitrificans</name>
    <dbReference type="NCBI Taxonomy" id="281362"/>
    <lineage>
        <taxon>Bacteria</taxon>
        <taxon>Pseudomonadati</taxon>
        <taxon>Pseudomonadota</taxon>
        <taxon>Betaproteobacteria</taxon>
        <taxon>Rhodocyclales</taxon>
        <taxon>Azonexaceae</taxon>
        <taxon>Dechloromonas</taxon>
    </lineage>
</organism>
<dbReference type="AlphaFoldDB" id="A0A133XGN7"/>
<reference evidence="1 2" key="1">
    <citation type="submission" date="2015-12" db="EMBL/GenBank/DDBJ databases">
        <title>Nitrous oxide reduction kinetics distinguish bacteria harboring typical versus atypical NosZ.</title>
        <authorList>
            <person name="Yoon S."/>
            <person name="Nissen S."/>
            <person name="Park D."/>
            <person name="Sanford R.A."/>
            <person name="Loeffler F.E."/>
        </authorList>
    </citation>
    <scope>NUCLEOTIDE SEQUENCE [LARGE SCALE GENOMIC DNA]</scope>
    <source>
        <strain evidence="1 2">ATCC BAA-841</strain>
    </source>
</reference>
<keyword evidence="2" id="KW-1185">Reference proteome</keyword>
<protein>
    <submittedName>
        <fullName evidence="1">Uncharacterized protein</fullName>
    </submittedName>
</protein>
<accession>A0A133XGN7</accession>
<gene>
    <name evidence="1" type="ORF">AT959_12035</name>
</gene>
<evidence type="ECO:0000313" key="1">
    <source>
        <dbReference type="EMBL" id="KXB30101.1"/>
    </source>
</evidence>
<sequence length="92" mass="10353">MATFLAFLALALLVGACYFIYRRSMASADATDKNDLQRFMVANRELHLQRIDHALWDSAMQIASGDEGVARARYIELRVKQMKSEATAEAAR</sequence>
<dbReference type="EMBL" id="LODL01000021">
    <property type="protein sequence ID" value="KXB30101.1"/>
    <property type="molecule type" value="Genomic_DNA"/>
</dbReference>
<dbReference type="STRING" id="281362.AT959_12035"/>
<evidence type="ECO:0000313" key="2">
    <source>
        <dbReference type="Proteomes" id="UP000070186"/>
    </source>
</evidence>
<dbReference type="RefSeq" id="WP_066883394.1">
    <property type="nucleotide sequence ID" value="NZ_LODL01000021.1"/>
</dbReference>
<dbReference type="Proteomes" id="UP000070186">
    <property type="component" value="Unassembled WGS sequence"/>
</dbReference>
<proteinExistence type="predicted"/>
<name>A0A133XGN7_9RHOO</name>
<comment type="caution">
    <text evidence="1">The sequence shown here is derived from an EMBL/GenBank/DDBJ whole genome shotgun (WGS) entry which is preliminary data.</text>
</comment>